<evidence type="ECO:0000313" key="8">
    <source>
        <dbReference type="Proteomes" id="UP000825935"/>
    </source>
</evidence>
<evidence type="ECO:0000256" key="3">
    <source>
        <dbReference type="ARBA" id="ARBA00022833"/>
    </source>
</evidence>
<keyword evidence="3" id="KW-0862">Zinc</keyword>
<dbReference type="Gene3D" id="3.30.40.10">
    <property type="entry name" value="Zinc/RING finger domain, C3HC4 (zinc finger)"/>
    <property type="match status" value="1"/>
</dbReference>
<dbReference type="InterPro" id="IPR013083">
    <property type="entry name" value="Znf_RING/FYVE/PHD"/>
</dbReference>
<dbReference type="InterPro" id="IPR001841">
    <property type="entry name" value="Znf_RING"/>
</dbReference>
<evidence type="ECO:0000259" key="6">
    <source>
        <dbReference type="PROSITE" id="PS50089"/>
    </source>
</evidence>
<dbReference type="PROSITE" id="PS50089">
    <property type="entry name" value="ZF_RING_2"/>
    <property type="match status" value="1"/>
</dbReference>
<feature type="region of interest" description="Disordered" evidence="5">
    <location>
        <begin position="196"/>
        <end position="227"/>
    </location>
</feature>
<protein>
    <recommendedName>
        <fullName evidence="6">RING-type domain-containing protein</fullName>
    </recommendedName>
</protein>
<feature type="region of interest" description="Disordered" evidence="5">
    <location>
        <begin position="159"/>
        <end position="181"/>
    </location>
</feature>
<keyword evidence="2 4" id="KW-0863">Zinc-finger</keyword>
<feature type="domain" description="RING-type" evidence="6">
    <location>
        <begin position="231"/>
        <end position="276"/>
    </location>
</feature>
<proteinExistence type="predicted"/>
<evidence type="ECO:0000256" key="5">
    <source>
        <dbReference type="SAM" id="MobiDB-lite"/>
    </source>
</evidence>
<dbReference type="SUPFAM" id="SSF57850">
    <property type="entry name" value="RING/U-box"/>
    <property type="match status" value="1"/>
</dbReference>
<dbReference type="EMBL" id="CM035437">
    <property type="protein sequence ID" value="KAH7287668.1"/>
    <property type="molecule type" value="Genomic_DNA"/>
</dbReference>
<evidence type="ECO:0000256" key="4">
    <source>
        <dbReference type="PROSITE-ProRule" id="PRU00175"/>
    </source>
</evidence>
<evidence type="ECO:0000256" key="2">
    <source>
        <dbReference type="ARBA" id="ARBA00022771"/>
    </source>
</evidence>
<accession>A0A8T2QVX0</accession>
<reference evidence="7" key="1">
    <citation type="submission" date="2021-08" db="EMBL/GenBank/DDBJ databases">
        <title>WGS assembly of Ceratopteris richardii.</title>
        <authorList>
            <person name="Marchant D.B."/>
            <person name="Chen G."/>
            <person name="Jenkins J."/>
            <person name="Shu S."/>
            <person name="Leebens-Mack J."/>
            <person name="Grimwood J."/>
            <person name="Schmutz J."/>
            <person name="Soltis P."/>
            <person name="Soltis D."/>
            <person name="Chen Z.-H."/>
        </authorList>
    </citation>
    <scope>NUCLEOTIDE SEQUENCE</scope>
    <source>
        <strain evidence="7">Whitten #5841</strain>
        <tissue evidence="7">Leaf</tissue>
    </source>
</reference>
<name>A0A8T2QVX0_CERRI</name>
<dbReference type="OrthoDB" id="8062037at2759"/>
<keyword evidence="8" id="KW-1185">Reference proteome</keyword>
<dbReference type="GO" id="GO:0008270">
    <property type="term" value="F:zinc ion binding"/>
    <property type="evidence" value="ECO:0007669"/>
    <property type="project" value="UniProtKB-KW"/>
</dbReference>
<dbReference type="PANTHER" id="PTHR15710">
    <property type="entry name" value="E3 UBIQUITIN-PROTEIN LIGASE PRAJA"/>
    <property type="match status" value="1"/>
</dbReference>
<comment type="caution">
    <text evidence="7">The sequence shown here is derived from an EMBL/GenBank/DDBJ whole genome shotgun (WGS) entry which is preliminary data.</text>
</comment>
<keyword evidence="1" id="KW-0479">Metal-binding</keyword>
<evidence type="ECO:0000313" key="7">
    <source>
        <dbReference type="EMBL" id="KAH7287668.1"/>
    </source>
</evidence>
<organism evidence="7 8">
    <name type="scientific">Ceratopteris richardii</name>
    <name type="common">Triangle waterfern</name>
    <dbReference type="NCBI Taxonomy" id="49495"/>
    <lineage>
        <taxon>Eukaryota</taxon>
        <taxon>Viridiplantae</taxon>
        <taxon>Streptophyta</taxon>
        <taxon>Embryophyta</taxon>
        <taxon>Tracheophyta</taxon>
        <taxon>Polypodiopsida</taxon>
        <taxon>Polypodiidae</taxon>
        <taxon>Polypodiales</taxon>
        <taxon>Pteridineae</taxon>
        <taxon>Pteridaceae</taxon>
        <taxon>Parkerioideae</taxon>
        <taxon>Ceratopteris</taxon>
    </lineage>
</organism>
<sequence>MDFLATNEYYNVMGGLRFASSLYVLSSDDFGQPFLDRIELFCYLHYIGDTQALGHRNQLGAHVGRRMYRQQQYRLPPRYQRRWSSLQFGAHLPRRVYRQQQHRLPAWYRVINISQVDQQRRRNSLQRFSSDFHVHDIQSNNRSGAAQYLISGRRVEILGGTSTSSPNQPDHIDEPNFEDSLLDSGIDELDREDGEITSEDAEDGEYVAPSSGAARAASKKQKDSPDKCVDCSICLESIHNQDNPSSTATQLPCRHLFHRDCIAVWLSVSNTCPMCRRQLEEEEKSSESFVCVLGKATLSPQGCQNVHSATLSPSPPIFGAGSIFASVVLHIVKFYLLQGLHYIGNGQSILDKMIQSSSLLRASEVLRLGTSKNIRSFGTKVSVVETPLQSRNMPID</sequence>
<evidence type="ECO:0000256" key="1">
    <source>
        <dbReference type="ARBA" id="ARBA00022723"/>
    </source>
</evidence>
<dbReference type="AlphaFoldDB" id="A0A8T2QVX0"/>
<dbReference type="SMART" id="SM00184">
    <property type="entry name" value="RING"/>
    <property type="match status" value="1"/>
</dbReference>
<dbReference type="CDD" id="cd16454">
    <property type="entry name" value="RING-H2_PA-TM-RING"/>
    <property type="match status" value="1"/>
</dbReference>
<dbReference type="Pfam" id="PF13639">
    <property type="entry name" value="zf-RING_2"/>
    <property type="match status" value="1"/>
</dbReference>
<dbReference type="Proteomes" id="UP000825935">
    <property type="component" value="Chromosome 32"/>
</dbReference>
<feature type="compositionally biased region" description="Acidic residues" evidence="5">
    <location>
        <begin position="196"/>
        <end position="205"/>
    </location>
</feature>
<gene>
    <name evidence="7" type="ORF">KP509_32G068600</name>
</gene>